<dbReference type="InterPro" id="IPR005225">
    <property type="entry name" value="Small_GTP-bd"/>
</dbReference>
<dbReference type="Gene3D" id="3.40.50.300">
    <property type="entry name" value="P-loop containing nucleotide triphosphate hydrolases"/>
    <property type="match status" value="1"/>
</dbReference>
<gene>
    <name evidence="4" type="primary">LOC101852995</name>
</gene>
<accession>A0ABM0JMD5</accession>
<dbReference type="SMART" id="SM00175">
    <property type="entry name" value="RAB"/>
    <property type="match status" value="1"/>
</dbReference>
<dbReference type="NCBIfam" id="TIGR00231">
    <property type="entry name" value="small_GTP"/>
    <property type="match status" value="1"/>
</dbReference>
<dbReference type="InterPro" id="IPR027417">
    <property type="entry name" value="P-loop_NTPase"/>
</dbReference>
<evidence type="ECO:0000256" key="2">
    <source>
        <dbReference type="ARBA" id="ARBA00022741"/>
    </source>
</evidence>
<dbReference type="CDD" id="cd00154">
    <property type="entry name" value="Rab"/>
    <property type="match status" value="1"/>
</dbReference>
<evidence type="ECO:0000256" key="1">
    <source>
        <dbReference type="ARBA" id="ARBA00006270"/>
    </source>
</evidence>
<dbReference type="SMART" id="SM00173">
    <property type="entry name" value="RAS"/>
    <property type="match status" value="1"/>
</dbReference>
<dbReference type="RefSeq" id="XP_005097088.1">
    <property type="nucleotide sequence ID" value="XM_005097031.2"/>
</dbReference>
<evidence type="ECO:0000313" key="4">
    <source>
        <dbReference type="RefSeq" id="XP_005097088.1"/>
    </source>
</evidence>
<dbReference type="PROSITE" id="PS51421">
    <property type="entry name" value="RAS"/>
    <property type="match status" value="1"/>
</dbReference>
<keyword evidence="3" id="KW-1185">Reference proteome</keyword>
<keyword evidence="2" id="KW-0547">Nucleotide-binding</keyword>
<dbReference type="PROSITE" id="PS51419">
    <property type="entry name" value="RAB"/>
    <property type="match status" value="1"/>
</dbReference>
<reference evidence="4" key="1">
    <citation type="submission" date="2025-08" db="UniProtKB">
        <authorList>
            <consortium name="RefSeq"/>
        </authorList>
    </citation>
    <scope>IDENTIFICATION</scope>
</reference>
<proteinExistence type="inferred from homology"/>
<name>A0ABM0JMD5_APLCA</name>
<dbReference type="PANTHER" id="PTHR47978">
    <property type="match status" value="1"/>
</dbReference>
<organism evidence="3 4">
    <name type="scientific">Aplysia californica</name>
    <name type="common">California sea hare</name>
    <dbReference type="NCBI Taxonomy" id="6500"/>
    <lineage>
        <taxon>Eukaryota</taxon>
        <taxon>Metazoa</taxon>
        <taxon>Spiralia</taxon>
        <taxon>Lophotrochozoa</taxon>
        <taxon>Mollusca</taxon>
        <taxon>Gastropoda</taxon>
        <taxon>Heterobranchia</taxon>
        <taxon>Euthyneura</taxon>
        <taxon>Tectipleura</taxon>
        <taxon>Aplysiida</taxon>
        <taxon>Aplysioidea</taxon>
        <taxon>Aplysiidae</taxon>
        <taxon>Aplysia</taxon>
    </lineage>
</organism>
<dbReference type="PRINTS" id="PR00449">
    <property type="entry name" value="RASTRNSFRMNG"/>
</dbReference>
<dbReference type="SMART" id="SM00176">
    <property type="entry name" value="RAN"/>
    <property type="match status" value="1"/>
</dbReference>
<dbReference type="Pfam" id="PF00071">
    <property type="entry name" value="Ras"/>
    <property type="match status" value="1"/>
</dbReference>
<dbReference type="InterPro" id="IPR001806">
    <property type="entry name" value="Small_GTPase"/>
</dbReference>
<protein>
    <submittedName>
        <fullName evidence="4">Rab-like protein 2B</fullName>
    </submittedName>
</protein>
<dbReference type="SMART" id="SM00174">
    <property type="entry name" value="RHO"/>
    <property type="match status" value="1"/>
</dbReference>
<dbReference type="GeneID" id="101852995"/>
<dbReference type="Proteomes" id="UP000694888">
    <property type="component" value="Unplaced"/>
</dbReference>
<comment type="similarity">
    <text evidence="1">Belongs to the small GTPase superfamily. Rab family.</text>
</comment>
<evidence type="ECO:0000313" key="3">
    <source>
        <dbReference type="Proteomes" id="UP000694888"/>
    </source>
</evidence>
<sequence length="215" mass="24972">MPWQDVKVVVLGDMGVGKTSLVERFCLDRFRDSYNSTIGMKPYEKVIHAPDMEYKVYIWDTAGQERYRSVTSHFVVRAMGCLLVFDVMDPESLNNALNYWYVKVKEWDPDLPIVLVANKVDRVNDNSFFSTKRRALTFCKENNIHMYETSARTGDGVVNAFLDAANVLGNYRHDPKDEDLFMRSIRLTESSFELEEDGVLYPERRKKKGFSFKCC</sequence>
<dbReference type="SUPFAM" id="SSF52540">
    <property type="entry name" value="P-loop containing nucleoside triphosphate hydrolases"/>
    <property type="match status" value="1"/>
</dbReference>